<accession>A0ACC2M5D3</accession>
<keyword evidence="2" id="KW-1185">Reference proteome</keyword>
<name>A0ACC2M5D3_PERAE</name>
<evidence type="ECO:0000313" key="1">
    <source>
        <dbReference type="EMBL" id="KAJ8640884.1"/>
    </source>
</evidence>
<dbReference type="EMBL" id="CM056813">
    <property type="protein sequence ID" value="KAJ8640884.1"/>
    <property type="molecule type" value="Genomic_DNA"/>
</dbReference>
<sequence length="1312" mass="148984">MNLFTYLLISLCLFASLSPDVVLGKECNNVIPELSSHPFQYELFKTNNLSWRDEMYKLYHLTPTDDSTWANLHPRRNLIENSREDFNWAMLYRSLKNPGITTEKFLKEVSLHDVRLDPDSFHGRAAQTNLEYLLLLDEDRLVWSFRKTANLSTPGKPYGGWEDPGGELRGHFDVNVILLAWLPPGHYLSASARISTHNDTLYQKISKVISALHECQEKIGTGYLSAFPTEQFDRLEAIKPVWAPYYTIHKIMSGLLDQYLFTGNKQTLRMVVWMAEYFSKRVENVISKYTIERHWASLNDESGGMNDVLYTLYTVTGNQKHLVLAHLFDKPCFLGLLALQADSLSGFHTNTHIPVVLGSQMRYEVTGDPLYKAIGTFFMDFVNSSHCYATGGTSVSEGWSDPKRLATTLELENEESCTTHNMLKVSRNLFRWTREMAYADYYERALTNGVLGIQRGREPGIMIYMLPLERGKSKAHSHHGWGTQFDAFWCCYGTGIESFSKLGDSIYFGEDADVPALYIIQYISSTFYWTSGQMILKQDVKPVVSSSDAQLRASLTFSTKEGTSCHLRLEAIKDERPEYASVQAILFGPYLLAGLSNGDWDLKPGTSKSLSDWIIPIPPSYNSQLVSLTQVANNTTLVLTNVNNSVKKDKLTEAGTDSAVRATFRLVPLATNSSQVSSVKDLMGKSVMLEPIDVPGMVVAHQGPNKFLTVNSRGGLDSHGDYVFRVVSGLDKKSNAFSLESESNRGCFLFSMDDQVELRCKSLSLSEDDRFNQAVSFMFSRDMSEYHPISFMAKGVTRNSLLVPLLSLRDESYTVYFNIRKSFLQSLGIDAYTLLVSESSAPISLCIILRNGRGLAEFTREVKDRISQIEFIFCSQLFPSFQSRSKTLQKRLAEARKAAEDDWRRKESSLLCQIEELQRGKDHAQEQIQLAVTSLEQEQAKVKTYEQLLCAQESDKKILLAKLESVEKKGEVVQLQEQLRQKTEEMAKGKGLEEKLLQQINLKDQELLAGQNKRKEATTQFLKLKNSFKELKSQYEFLLKRSCLTMENKITHDRMEEEKNSPRHHQNQQSTAGSKKEATPHKTHEQENDVSFEEKLEDGRGTRSIQNSNFHSDTKPPSTSSSFHVHKCPIKPKAEISAGQKRPLSYWRETRSRQEPGGADPHDDFLDTPLENARGNMNKVLKEEAQDTKDPALKGMNVDDSDDETQDASTNLPLQKQQISVSVPERKSFKYVEPVRKKAERENLKGVECKQCKKFYDAVLPNEGENNDKNNCNIRCEHHDGVSRHRYRDAYDPIKCIPLGKDQRLQSADLLS</sequence>
<protein>
    <submittedName>
        <fullName evidence="1">Uncharacterized protein</fullName>
    </submittedName>
</protein>
<comment type="caution">
    <text evidence="1">The sequence shown here is derived from an EMBL/GenBank/DDBJ whole genome shotgun (WGS) entry which is preliminary data.</text>
</comment>
<dbReference type="Proteomes" id="UP001234297">
    <property type="component" value="Chromosome 5"/>
</dbReference>
<proteinExistence type="predicted"/>
<organism evidence="1 2">
    <name type="scientific">Persea americana</name>
    <name type="common">Avocado</name>
    <dbReference type="NCBI Taxonomy" id="3435"/>
    <lineage>
        <taxon>Eukaryota</taxon>
        <taxon>Viridiplantae</taxon>
        <taxon>Streptophyta</taxon>
        <taxon>Embryophyta</taxon>
        <taxon>Tracheophyta</taxon>
        <taxon>Spermatophyta</taxon>
        <taxon>Magnoliopsida</taxon>
        <taxon>Magnoliidae</taxon>
        <taxon>Laurales</taxon>
        <taxon>Lauraceae</taxon>
        <taxon>Persea</taxon>
    </lineage>
</organism>
<gene>
    <name evidence="1" type="ORF">MRB53_017578</name>
</gene>
<reference evidence="1 2" key="1">
    <citation type="journal article" date="2022" name="Hortic Res">
        <title>A haplotype resolved chromosomal level avocado genome allows analysis of novel avocado genes.</title>
        <authorList>
            <person name="Nath O."/>
            <person name="Fletcher S.J."/>
            <person name="Hayward A."/>
            <person name="Shaw L.M."/>
            <person name="Masouleh A.K."/>
            <person name="Furtado A."/>
            <person name="Henry R.J."/>
            <person name="Mitter N."/>
        </authorList>
    </citation>
    <scope>NUCLEOTIDE SEQUENCE [LARGE SCALE GENOMIC DNA]</scope>
    <source>
        <strain evidence="2">cv. Hass</strain>
    </source>
</reference>
<evidence type="ECO:0000313" key="2">
    <source>
        <dbReference type="Proteomes" id="UP001234297"/>
    </source>
</evidence>